<dbReference type="OrthoDB" id="2498029at2759"/>
<dbReference type="PANTHER" id="PTHR11614">
    <property type="entry name" value="PHOSPHOLIPASE-RELATED"/>
    <property type="match status" value="1"/>
</dbReference>
<reference evidence="2" key="1">
    <citation type="submission" date="2020-06" db="EMBL/GenBank/DDBJ databases">
        <authorList>
            <consortium name="Plant Systems Biology data submission"/>
        </authorList>
    </citation>
    <scope>NUCLEOTIDE SEQUENCE</scope>
    <source>
        <strain evidence="2">D6</strain>
    </source>
</reference>
<dbReference type="EMBL" id="CAICTM010002119">
    <property type="protein sequence ID" value="CAB9527991.1"/>
    <property type="molecule type" value="Genomic_DNA"/>
</dbReference>
<dbReference type="Pfam" id="PF12146">
    <property type="entry name" value="Hydrolase_4"/>
    <property type="match status" value="1"/>
</dbReference>
<sequence length="355" mass="39029">MKNTLSNLFLNINPAMAASNTSNVLMGGLGALKGMKKPPRVPFVSETVSIGDIDCCLHTYDPVSTYSGTPPKALIVFFHGWNAHGTFPTSRILADLMVANGYAFMAPDLPGHGLTSGLRGYLESGEKMIDFATKITEYAFQSYVSRVAAEKAKRGPDGGNPGLKLFLIGSSLGGNLSLHVSLRRKDLVSGIILMAPMLKISLITPFLTKMFTKQLAAALPKLEAIPIGKNYNYRDPTIAEECEKDKLKPHQVGDKGRLGTVQTLFELERLLQEQFEDVFCPCFAMVGDEDTTVNNQGAVDLCRIARSQDMALKRYPARHGLMGEPSPLVDKMQYDMIRWLDERCSSQEVFIRSSL</sequence>
<dbReference type="Gene3D" id="3.40.50.1820">
    <property type="entry name" value="alpha/beta hydrolase"/>
    <property type="match status" value="1"/>
</dbReference>
<gene>
    <name evidence="2" type="ORF">SEMRO_2121_G315440.1</name>
</gene>
<dbReference type="InterPro" id="IPR022742">
    <property type="entry name" value="Hydrolase_4"/>
</dbReference>
<proteinExistence type="predicted"/>
<evidence type="ECO:0000259" key="1">
    <source>
        <dbReference type="Pfam" id="PF12146"/>
    </source>
</evidence>
<organism evidence="2 3">
    <name type="scientific">Seminavis robusta</name>
    <dbReference type="NCBI Taxonomy" id="568900"/>
    <lineage>
        <taxon>Eukaryota</taxon>
        <taxon>Sar</taxon>
        <taxon>Stramenopiles</taxon>
        <taxon>Ochrophyta</taxon>
        <taxon>Bacillariophyta</taxon>
        <taxon>Bacillariophyceae</taxon>
        <taxon>Bacillariophycidae</taxon>
        <taxon>Naviculales</taxon>
        <taxon>Naviculaceae</taxon>
        <taxon>Seminavis</taxon>
    </lineage>
</organism>
<dbReference type="AlphaFoldDB" id="A0A9N8EVG5"/>
<dbReference type="Proteomes" id="UP001153069">
    <property type="component" value="Unassembled WGS sequence"/>
</dbReference>
<dbReference type="InterPro" id="IPR029058">
    <property type="entry name" value="AB_hydrolase_fold"/>
</dbReference>
<feature type="domain" description="Serine aminopeptidase S33" evidence="1">
    <location>
        <begin position="70"/>
        <end position="325"/>
    </location>
</feature>
<protein>
    <submittedName>
        <fullName evidence="2">Monoglyceride lipase</fullName>
    </submittedName>
</protein>
<dbReference type="InterPro" id="IPR051044">
    <property type="entry name" value="MAG_DAG_Lipase"/>
</dbReference>
<evidence type="ECO:0000313" key="3">
    <source>
        <dbReference type="Proteomes" id="UP001153069"/>
    </source>
</evidence>
<comment type="caution">
    <text evidence="2">The sequence shown here is derived from an EMBL/GenBank/DDBJ whole genome shotgun (WGS) entry which is preliminary data.</text>
</comment>
<keyword evidence="3" id="KW-1185">Reference proteome</keyword>
<dbReference type="SUPFAM" id="SSF53474">
    <property type="entry name" value="alpha/beta-Hydrolases"/>
    <property type="match status" value="1"/>
</dbReference>
<accession>A0A9N8EVG5</accession>
<name>A0A9N8EVG5_9STRA</name>
<evidence type="ECO:0000313" key="2">
    <source>
        <dbReference type="EMBL" id="CAB9527991.1"/>
    </source>
</evidence>